<sequence length="500" mass="55138">MTTNDAETILEGLDDAQRAAATALEGPVRIVAGAGAGKTRTVTRRIAYACAKGKWRANRILAVTFSVKAADEMKQRLTKLGVGDEVTAATFHSVALQQLRTVWYDISEAPLPHVVDDPQEIVARALKRATNTDQYDGIARRNVLAEINWAKVSLIAPGDYVRVCAATHRIPPAELDPQAFSEVYLAYEQEKTARGEMDFNDILLLDCHVLEAFDEQAAQIRQSIGWLTVDEYQDVSPLQHRLMQLWLGENRNVCVVGDPAQTIYSFAGASSYDLLHFSDEFGRLTADVNLNTDYRSVPQVVSAANQLLSAAPDRDQYLRLVSARDKSAGMRVVKTAFEDDEQEAMGVAKRIAQFVAGGAKPSECAVLTRLNVQQQVVCKALKELAIPYQTRRDMGSEGLVLQDENASRREALEILANRKEHGVTISSVHASKGLEFKHVFIIGCSEGLLPYGSPAPGEALEEERRLFYVAVTRAEDSLHLSYARSKDAGSAFARLPSRFW</sequence>
<evidence type="ECO:0000256" key="3">
    <source>
        <dbReference type="ARBA" id="ARBA00022801"/>
    </source>
</evidence>
<evidence type="ECO:0000256" key="1">
    <source>
        <dbReference type="ARBA" id="ARBA00009922"/>
    </source>
</evidence>
<comment type="catalytic activity">
    <reaction evidence="7">
        <text>Couples ATP hydrolysis with the unwinding of duplex DNA by translocating in the 3'-5' direction.</text>
        <dbReference type="EC" id="5.6.2.4"/>
    </reaction>
</comment>
<keyword evidence="13" id="KW-1185">Reference proteome</keyword>
<keyword evidence="6" id="KW-0413">Isomerase</keyword>
<evidence type="ECO:0000256" key="7">
    <source>
        <dbReference type="ARBA" id="ARBA00034617"/>
    </source>
</evidence>
<dbReference type="Proteomes" id="UP000242610">
    <property type="component" value="Unassembled WGS sequence"/>
</dbReference>
<dbReference type="GO" id="GO:0016887">
    <property type="term" value="F:ATP hydrolysis activity"/>
    <property type="evidence" value="ECO:0007669"/>
    <property type="project" value="RHEA"/>
</dbReference>
<accession>A0A1C4GZP0</accession>
<dbReference type="AlphaFoldDB" id="A0A1C4GZP0"/>
<comment type="similarity">
    <text evidence="1">Belongs to the helicase family. UvrD subfamily.</text>
</comment>
<dbReference type="InterPro" id="IPR014017">
    <property type="entry name" value="DNA_helicase_UvrD-like_C"/>
</dbReference>
<comment type="catalytic activity">
    <reaction evidence="9">
        <text>ATP + H2O = ADP + phosphate + H(+)</text>
        <dbReference type="Rhea" id="RHEA:13065"/>
        <dbReference type="ChEBI" id="CHEBI:15377"/>
        <dbReference type="ChEBI" id="CHEBI:15378"/>
        <dbReference type="ChEBI" id="CHEBI:30616"/>
        <dbReference type="ChEBI" id="CHEBI:43474"/>
        <dbReference type="ChEBI" id="CHEBI:456216"/>
        <dbReference type="EC" id="5.6.2.4"/>
    </reaction>
</comment>
<keyword evidence="2 10" id="KW-0547">Nucleotide-binding</keyword>
<dbReference type="RefSeq" id="WP_091847002.1">
    <property type="nucleotide sequence ID" value="NZ_FMBL01000001.1"/>
</dbReference>
<dbReference type="GO" id="GO:0043138">
    <property type="term" value="F:3'-5' DNA helicase activity"/>
    <property type="evidence" value="ECO:0007669"/>
    <property type="project" value="UniProtKB-EC"/>
</dbReference>
<dbReference type="Pfam" id="PF00580">
    <property type="entry name" value="UvrD-helicase"/>
    <property type="match status" value="1"/>
</dbReference>
<evidence type="ECO:0000256" key="10">
    <source>
        <dbReference type="PROSITE-ProRule" id="PRU00560"/>
    </source>
</evidence>
<keyword evidence="5 10" id="KW-0067">ATP-binding</keyword>
<dbReference type="PROSITE" id="PS51198">
    <property type="entry name" value="UVRD_HELICASE_ATP_BIND"/>
    <property type="match status" value="1"/>
</dbReference>
<dbReference type="Gene3D" id="3.40.50.300">
    <property type="entry name" value="P-loop containing nucleotide triphosphate hydrolases"/>
    <property type="match status" value="3"/>
</dbReference>
<evidence type="ECO:0000256" key="4">
    <source>
        <dbReference type="ARBA" id="ARBA00022806"/>
    </source>
</evidence>
<dbReference type="InterPro" id="IPR000212">
    <property type="entry name" value="DNA_helicase_UvrD/REP"/>
</dbReference>
<dbReference type="PANTHER" id="PTHR11070">
    <property type="entry name" value="UVRD / RECB / PCRA DNA HELICASE FAMILY MEMBER"/>
    <property type="match status" value="1"/>
</dbReference>
<evidence type="ECO:0000256" key="5">
    <source>
        <dbReference type="ARBA" id="ARBA00022840"/>
    </source>
</evidence>
<dbReference type="PANTHER" id="PTHR11070:SF69">
    <property type="entry name" value="ATP-DEPENDENT DNA HELICASE UVRD2"/>
    <property type="match status" value="1"/>
</dbReference>
<dbReference type="GO" id="GO:0005524">
    <property type="term" value="F:ATP binding"/>
    <property type="evidence" value="ECO:0007669"/>
    <property type="project" value="UniProtKB-UniRule"/>
</dbReference>
<dbReference type="InterPro" id="IPR027417">
    <property type="entry name" value="P-loop_NTPase"/>
</dbReference>
<dbReference type="CDD" id="cd17932">
    <property type="entry name" value="DEXQc_UvrD"/>
    <property type="match status" value="1"/>
</dbReference>
<reference evidence="13" key="1">
    <citation type="submission" date="2016-08" db="EMBL/GenBank/DDBJ databases">
        <authorList>
            <person name="Varghese N."/>
            <person name="Submissions Spin"/>
        </authorList>
    </citation>
    <scope>NUCLEOTIDE SEQUENCE [LARGE SCALE GENOMIC DNA]</scope>
    <source>
        <strain evidence="13">R-52791</strain>
    </source>
</reference>
<organism evidence="12 13">
    <name type="scientific">Bifidobacterium commune</name>
    <dbReference type="NCBI Taxonomy" id="1505727"/>
    <lineage>
        <taxon>Bacteria</taxon>
        <taxon>Bacillati</taxon>
        <taxon>Actinomycetota</taxon>
        <taxon>Actinomycetes</taxon>
        <taxon>Bifidobacteriales</taxon>
        <taxon>Bifidobacteriaceae</taxon>
        <taxon>Bifidobacterium</taxon>
    </lineage>
</organism>
<dbReference type="InterPro" id="IPR013986">
    <property type="entry name" value="DExx_box_DNA_helicase_dom_sf"/>
</dbReference>
<dbReference type="GO" id="GO:0000725">
    <property type="term" value="P:recombinational repair"/>
    <property type="evidence" value="ECO:0007669"/>
    <property type="project" value="TreeGrafter"/>
</dbReference>
<evidence type="ECO:0000256" key="2">
    <source>
        <dbReference type="ARBA" id="ARBA00022741"/>
    </source>
</evidence>
<keyword evidence="3 10" id="KW-0378">Hydrolase</keyword>
<feature type="domain" description="UvrD-like helicase ATP-binding" evidence="11">
    <location>
        <begin position="11"/>
        <end position="297"/>
    </location>
</feature>
<evidence type="ECO:0000259" key="11">
    <source>
        <dbReference type="PROSITE" id="PS51198"/>
    </source>
</evidence>
<dbReference type="STRING" id="1505727.GA0061077_0109"/>
<dbReference type="OrthoDB" id="9806690at2"/>
<gene>
    <name evidence="12" type="ORF">GA0061077_0109</name>
</gene>
<evidence type="ECO:0000256" key="9">
    <source>
        <dbReference type="ARBA" id="ARBA00048988"/>
    </source>
</evidence>
<evidence type="ECO:0000256" key="6">
    <source>
        <dbReference type="ARBA" id="ARBA00023235"/>
    </source>
</evidence>
<dbReference type="EMBL" id="FMBL01000001">
    <property type="protein sequence ID" value="SCC78116.1"/>
    <property type="molecule type" value="Genomic_DNA"/>
</dbReference>
<name>A0A1C4GZP0_9BIFI</name>
<keyword evidence="4 10" id="KW-0347">Helicase</keyword>
<evidence type="ECO:0000313" key="12">
    <source>
        <dbReference type="EMBL" id="SCC78116.1"/>
    </source>
</evidence>
<proteinExistence type="inferred from homology"/>
<protein>
    <recommendedName>
        <fullName evidence="8">DNA 3'-5' helicase</fullName>
        <ecNumber evidence="8">5.6.2.4</ecNumber>
    </recommendedName>
</protein>
<dbReference type="GO" id="GO:0003677">
    <property type="term" value="F:DNA binding"/>
    <property type="evidence" value="ECO:0007669"/>
    <property type="project" value="UniProtKB-KW"/>
</dbReference>
<feature type="binding site" evidence="10">
    <location>
        <begin position="32"/>
        <end position="39"/>
    </location>
    <ligand>
        <name>ATP</name>
        <dbReference type="ChEBI" id="CHEBI:30616"/>
    </ligand>
</feature>
<dbReference type="EC" id="5.6.2.4" evidence="8"/>
<evidence type="ECO:0000256" key="8">
    <source>
        <dbReference type="ARBA" id="ARBA00034808"/>
    </source>
</evidence>
<dbReference type="InterPro" id="IPR014016">
    <property type="entry name" value="UvrD-like_ATP-bd"/>
</dbReference>
<evidence type="ECO:0000313" key="13">
    <source>
        <dbReference type="Proteomes" id="UP000242610"/>
    </source>
</evidence>
<dbReference type="CDD" id="cd18807">
    <property type="entry name" value="SF1_C_UvrD"/>
    <property type="match status" value="1"/>
</dbReference>
<dbReference type="SUPFAM" id="SSF52540">
    <property type="entry name" value="P-loop containing nucleoside triphosphate hydrolases"/>
    <property type="match status" value="1"/>
</dbReference>
<dbReference type="Gene3D" id="1.10.10.160">
    <property type="match status" value="1"/>
</dbReference>
<dbReference type="Pfam" id="PF13361">
    <property type="entry name" value="UvrD_C"/>
    <property type="match status" value="2"/>
</dbReference>